<feature type="compositionally biased region" description="Polar residues" evidence="5">
    <location>
        <begin position="11"/>
        <end position="24"/>
    </location>
</feature>
<comment type="caution">
    <text evidence="8">The sequence shown here is derived from an EMBL/GenBank/DDBJ whole genome shotgun (WGS) entry which is preliminary data.</text>
</comment>
<dbReference type="Pfam" id="PF00324">
    <property type="entry name" value="AA_permease"/>
    <property type="match status" value="2"/>
</dbReference>
<dbReference type="GO" id="GO:0006884">
    <property type="term" value="P:cell volume homeostasis"/>
    <property type="evidence" value="ECO:0007669"/>
    <property type="project" value="TreeGrafter"/>
</dbReference>
<evidence type="ECO:0000256" key="6">
    <source>
        <dbReference type="SAM" id="Phobius"/>
    </source>
</evidence>
<feature type="transmembrane region" description="Helical" evidence="6">
    <location>
        <begin position="689"/>
        <end position="706"/>
    </location>
</feature>
<dbReference type="EMBL" id="SRMA01026985">
    <property type="protein sequence ID" value="TRY64607.1"/>
    <property type="molecule type" value="Genomic_DNA"/>
</dbReference>
<accession>A0A553NGP1</accession>
<gene>
    <name evidence="8" type="ORF">DNTS_002235</name>
</gene>
<feature type="transmembrane region" description="Helical" evidence="6">
    <location>
        <begin position="578"/>
        <end position="596"/>
    </location>
</feature>
<feature type="transmembrane region" description="Helical" evidence="6">
    <location>
        <begin position="532"/>
        <end position="558"/>
    </location>
</feature>
<feature type="transmembrane region" description="Helical" evidence="6">
    <location>
        <begin position="330"/>
        <end position="347"/>
    </location>
</feature>
<feature type="region of interest" description="Disordered" evidence="5">
    <location>
        <begin position="41"/>
        <end position="75"/>
    </location>
</feature>
<dbReference type="Gene3D" id="1.20.1740.10">
    <property type="entry name" value="Amino acid/polyamine transporter I"/>
    <property type="match status" value="1"/>
</dbReference>
<keyword evidence="2 6" id="KW-0812">Transmembrane</keyword>
<reference evidence="8 9" key="1">
    <citation type="journal article" date="2019" name="Sci. Data">
        <title>Hybrid genome assembly and annotation of Danionella translucida.</title>
        <authorList>
            <person name="Kadobianskyi M."/>
            <person name="Schulze L."/>
            <person name="Schuelke M."/>
            <person name="Judkewitz B."/>
        </authorList>
    </citation>
    <scope>NUCLEOTIDE SEQUENCE [LARGE SCALE GENOMIC DNA]</scope>
    <source>
        <strain evidence="8 9">Bolton</strain>
    </source>
</reference>
<feature type="compositionally biased region" description="Low complexity" evidence="5">
    <location>
        <begin position="41"/>
        <end position="52"/>
    </location>
</feature>
<feature type="transmembrane region" description="Helical" evidence="6">
    <location>
        <begin position="656"/>
        <end position="677"/>
    </location>
</feature>
<dbReference type="GO" id="GO:0055075">
    <property type="term" value="P:potassium ion homeostasis"/>
    <property type="evidence" value="ECO:0007669"/>
    <property type="project" value="TreeGrafter"/>
</dbReference>
<feature type="region of interest" description="Disordered" evidence="5">
    <location>
        <begin position="1"/>
        <end position="27"/>
    </location>
</feature>
<proteinExistence type="predicted"/>
<evidence type="ECO:0000256" key="4">
    <source>
        <dbReference type="ARBA" id="ARBA00023136"/>
    </source>
</evidence>
<feature type="transmembrane region" description="Helical" evidence="6">
    <location>
        <begin position="492"/>
        <end position="512"/>
    </location>
</feature>
<dbReference type="PANTHER" id="PTHR11827">
    <property type="entry name" value="SOLUTE CARRIER FAMILY 12, CATION COTRANSPORTERS"/>
    <property type="match status" value="1"/>
</dbReference>
<dbReference type="GO" id="GO:1990573">
    <property type="term" value="P:potassium ion import across plasma membrane"/>
    <property type="evidence" value="ECO:0007669"/>
    <property type="project" value="TreeGrafter"/>
</dbReference>
<dbReference type="GO" id="GO:0005886">
    <property type="term" value="C:plasma membrane"/>
    <property type="evidence" value="ECO:0007669"/>
    <property type="project" value="TreeGrafter"/>
</dbReference>
<keyword evidence="4 6" id="KW-0472">Membrane</keyword>
<feature type="transmembrane region" description="Helical" evidence="6">
    <location>
        <begin position="135"/>
        <end position="155"/>
    </location>
</feature>
<organism evidence="8 9">
    <name type="scientific">Danionella cerebrum</name>
    <dbReference type="NCBI Taxonomy" id="2873325"/>
    <lineage>
        <taxon>Eukaryota</taxon>
        <taxon>Metazoa</taxon>
        <taxon>Chordata</taxon>
        <taxon>Craniata</taxon>
        <taxon>Vertebrata</taxon>
        <taxon>Euteleostomi</taxon>
        <taxon>Actinopterygii</taxon>
        <taxon>Neopterygii</taxon>
        <taxon>Teleostei</taxon>
        <taxon>Ostariophysi</taxon>
        <taxon>Cypriniformes</taxon>
        <taxon>Danionidae</taxon>
        <taxon>Danioninae</taxon>
        <taxon>Danionella</taxon>
    </lineage>
</organism>
<dbReference type="Proteomes" id="UP000316079">
    <property type="component" value="Unassembled WGS sequence"/>
</dbReference>
<dbReference type="AlphaFoldDB" id="A0A553NGP1"/>
<evidence type="ECO:0000313" key="9">
    <source>
        <dbReference type="Proteomes" id="UP000316079"/>
    </source>
</evidence>
<evidence type="ECO:0000313" key="8">
    <source>
        <dbReference type="EMBL" id="TRY64607.1"/>
    </source>
</evidence>
<evidence type="ECO:0000259" key="7">
    <source>
        <dbReference type="Pfam" id="PF00324"/>
    </source>
</evidence>
<dbReference type="GO" id="GO:0055064">
    <property type="term" value="P:chloride ion homeostasis"/>
    <property type="evidence" value="ECO:0007669"/>
    <property type="project" value="TreeGrafter"/>
</dbReference>
<name>A0A553NGP1_9TELE</name>
<feature type="domain" description="Amino acid permease/ SLC12A" evidence="7">
    <location>
        <begin position="489"/>
        <end position="766"/>
    </location>
</feature>
<evidence type="ECO:0000256" key="2">
    <source>
        <dbReference type="ARBA" id="ARBA00022692"/>
    </source>
</evidence>
<evidence type="ECO:0000256" key="5">
    <source>
        <dbReference type="SAM" id="MobiDB-lite"/>
    </source>
</evidence>
<dbReference type="GO" id="GO:0015379">
    <property type="term" value="F:potassium:chloride symporter activity"/>
    <property type="evidence" value="ECO:0007669"/>
    <property type="project" value="TreeGrafter"/>
</dbReference>
<dbReference type="InterPro" id="IPR004841">
    <property type="entry name" value="AA-permease/SLC12A_dom"/>
</dbReference>
<dbReference type="OrthoDB" id="2020542at2759"/>
<feature type="transmembrane region" description="Helical" evidence="6">
    <location>
        <begin position="161"/>
        <end position="182"/>
    </location>
</feature>
<feature type="transmembrane region" description="Helical" evidence="6">
    <location>
        <begin position="274"/>
        <end position="295"/>
    </location>
</feature>
<sequence>MDFSDSLRPSAGQNHSSPSPTFSGRSLAFLSPISPSLSFISMEQGASSSASSCPRGDGNPRESSPFINNTDDDKGTLYDGKNMALFEEEMDSNPMVSSLLNKLANYTNLTQGVREHEEADEDEGAKKKTVKSPQMGTFIGVYLPCLQNILGVILFLRMTWIVGTAGILEAFIIVSMCCSCELSSQKESRANLCVSADGLECETEWMDFGELILWVKFSLFLFALNTHHIRQRDQGQIQLNLYLPVALQASAFPRKVIHAGGSYYMISRSLGPEFGGAVGLCFYLGTTFAGAMYILGTIEILLTYIVPSAAIFKTEDKAQEAAAMLNNMRVYGTGCLTLMALVVFVGVKYVNKLALVFLACVVLSILAIYAGVIKTIFEPPVFPVCLLGNRTLQNHNFDKCMKTEDLENLTVTTKLWSLFCEGPELNATCNEYFMLNNVTEIQGIPGLTSGVISENMWGSYGPAGMLVEKDVPSEPAGDPTQDKYLPYVVNDITTFFTLLVGIYFPSVTGIMAGSNRSGDLRDAQKSIPIGTILAIATTTIIYLSCVVLFGACIEGVVLRDKFGDSVKGNLVIGTLSWPSPWVIVIGSFFSCCGAGLQSLTGAPRLLQAIARDGIVPFLEVFGHGKANGEPTWALLLTALICESGILIASLDAVAPILSMFFLMCYLFVNLACALQTLLRTPNWRPRFKYYHWALSFLGMSLCLALMFISSWYYALVAMMIAGCIYKYIEYRGAEKEWGDGIRGLSLNAARYALIRLEESPPHTKNWSNPERISVGFYPELSLIFHGLNNLCTVRQDQTSVCQTCSSSDLLLEKLI</sequence>
<dbReference type="GO" id="GO:0007268">
    <property type="term" value="P:chemical synaptic transmission"/>
    <property type="evidence" value="ECO:0007669"/>
    <property type="project" value="TreeGrafter"/>
</dbReference>
<dbReference type="InterPro" id="IPR004842">
    <property type="entry name" value="SLC12A_fam"/>
</dbReference>
<protein>
    <recommendedName>
        <fullName evidence="7">Amino acid permease/ SLC12A domain-containing protein</fullName>
    </recommendedName>
</protein>
<comment type="subcellular location">
    <subcellularLocation>
        <location evidence="1">Membrane</location>
        <topology evidence="1">Multi-pass membrane protein</topology>
    </subcellularLocation>
</comment>
<keyword evidence="9" id="KW-1185">Reference proteome</keyword>
<evidence type="ECO:0000256" key="1">
    <source>
        <dbReference type="ARBA" id="ARBA00004141"/>
    </source>
</evidence>
<evidence type="ECO:0000256" key="3">
    <source>
        <dbReference type="ARBA" id="ARBA00022989"/>
    </source>
</evidence>
<feature type="transmembrane region" description="Helical" evidence="6">
    <location>
        <begin position="354"/>
        <end position="377"/>
    </location>
</feature>
<feature type="domain" description="Amino acid permease/ SLC12A" evidence="7">
    <location>
        <begin position="244"/>
        <end position="377"/>
    </location>
</feature>
<dbReference type="GO" id="GO:0045202">
    <property type="term" value="C:synapse"/>
    <property type="evidence" value="ECO:0007669"/>
    <property type="project" value="GOC"/>
</dbReference>
<dbReference type="PANTHER" id="PTHR11827:SF47">
    <property type="entry name" value="SOLUTE CARRIER FAMILY 12 MEMBER 7"/>
    <property type="match status" value="1"/>
</dbReference>
<keyword evidence="3 6" id="KW-1133">Transmembrane helix</keyword>